<accession>A0ABW3GGT7</accession>
<proteinExistence type="predicted"/>
<dbReference type="InterPro" id="IPR050464">
    <property type="entry name" value="Zeta_carotene_desat/Oxidored"/>
</dbReference>
<keyword evidence="2" id="KW-0560">Oxidoreductase</keyword>
<dbReference type="EC" id="1.17.8.1" evidence="2"/>
<evidence type="ECO:0000313" key="2">
    <source>
        <dbReference type="EMBL" id="MFD0929844.1"/>
    </source>
</evidence>
<reference evidence="3" key="1">
    <citation type="journal article" date="2019" name="Int. J. Syst. Evol. Microbiol.">
        <title>The Global Catalogue of Microorganisms (GCM) 10K type strain sequencing project: providing services to taxonomists for standard genome sequencing and annotation.</title>
        <authorList>
            <consortium name="The Broad Institute Genomics Platform"/>
            <consortium name="The Broad Institute Genome Sequencing Center for Infectious Disease"/>
            <person name="Wu L."/>
            <person name="Ma J."/>
        </authorList>
    </citation>
    <scope>NUCLEOTIDE SEQUENCE [LARGE SCALE GENOMIC DNA]</scope>
    <source>
        <strain evidence="3">CCUG 59685</strain>
    </source>
</reference>
<keyword evidence="3" id="KW-1185">Reference proteome</keyword>
<sequence length="450" mass="49093">MSAVLSRANQKTSQTVSATAKLRRVAVIGAGLAGLSTALRLGQQGYQVCVFEAAPQAGGRARGVLHSSTTLDNGQHLCLGAYHATLALLRDAGLDHRHVFKRLALALHMHDGQHRISLVTPEWLPAPLHLLWGLITATGLDWQSKWRAICWMRQLQKTAFTLAQDMPVSGLLAQAQQTPLAIKYLWEPLCLAALNTPLALASAQVFLNVLRDSFQHRRQDSDFLVARSDLSTALIQPLLTQLQTRGVTVRLGTTVTAIEAFEHGCKLTHQQQEVFDAVVLAVGPHQLKTIAGAPTLPWREYQPITTIYLQFSEQMRLPHPIMGLCGGWAQWVFDRGQCCDQAGLLAVVISAHAPFEMDKAVLVTHCLNEINAALGNYDMALQQTPLWTKIITEKRATFSCSPALKRPGPQTAHARIFLAGDYVASPYPATIESAIRSGEAAAQAIARLLG</sequence>
<gene>
    <name evidence="2" type="primary">hpnE</name>
    <name evidence="2" type="ORF">ACFQ1T_08640</name>
</gene>
<evidence type="ECO:0000313" key="3">
    <source>
        <dbReference type="Proteomes" id="UP001597106"/>
    </source>
</evidence>
<dbReference type="Gene3D" id="3.50.50.60">
    <property type="entry name" value="FAD/NAD(P)-binding domain"/>
    <property type="match status" value="1"/>
</dbReference>
<dbReference type="SUPFAM" id="SSF51905">
    <property type="entry name" value="FAD/NAD(P)-binding domain"/>
    <property type="match status" value="1"/>
</dbReference>
<name>A0ABW3GGT7_9PROT</name>
<dbReference type="RefSeq" id="WP_379075701.1">
    <property type="nucleotide sequence ID" value="NZ_JBHTJW010000002.1"/>
</dbReference>
<organism evidence="2 3">
    <name type="scientific">Methylophilus glucosoxydans</name>
    <dbReference type="NCBI Taxonomy" id="752553"/>
    <lineage>
        <taxon>Bacteria</taxon>
        <taxon>Pseudomonadati</taxon>
        <taxon>Pseudomonadota</taxon>
        <taxon>Betaproteobacteria</taxon>
        <taxon>Nitrosomonadales</taxon>
        <taxon>Methylophilaceae</taxon>
        <taxon>Methylophilus</taxon>
    </lineage>
</organism>
<evidence type="ECO:0000259" key="1">
    <source>
        <dbReference type="Pfam" id="PF01593"/>
    </source>
</evidence>
<dbReference type="InterPro" id="IPR017830">
    <property type="entry name" value="SQase_HpnE"/>
</dbReference>
<dbReference type="InterPro" id="IPR036188">
    <property type="entry name" value="FAD/NAD-bd_sf"/>
</dbReference>
<dbReference type="EMBL" id="JBHTJW010000002">
    <property type="protein sequence ID" value="MFD0929844.1"/>
    <property type="molecule type" value="Genomic_DNA"/>
</dbReference>
<dbReference type="PANTHER" id="PTHR42923:SF47">
    <property type="entry name" value="BLR3003 PROTEIN"/>
    <property type="match status" value="1"/>
</dbReference>
<protein>
    <submittedName>
        <fullName evidence="2">Hydroxysqualene dehydroxylase HpnE</fullName>
        <ecNumber evidence="2">1.17.8.1</ecNumber>
    </submittedName>
</protein>
<dbReference type="GO" id="GO:0016491">
    <property type="term" value="F:oxidoreductase activity"/>
    <property type="evidence" value="ECO:0007669"/>
    <property type="project" value="UniProtKB-KW"/>
</dbReference>
<dbReference type="InterPro" id="IPR002937">
    <property type="entry name" value="Amino_oxidase"/>
</dbReference>
<dbReference type="PANTHER" id="PTHR42923">
    <property type="entry name" value="PROTOPORPHYRINOGEN OXIDASE"/>
    <property type="match status" value="1"/>
</dbReference>
<comment type="caution">
    <text evidence="2">The sequence shown here is derived from an EMBL/GenBank/DDBJ whole genome shotgun (WGS) entry which is preliminary data.</text>
</comment>
<dbReference type="NCBIfam" id="TIGR03467">
    <property type="entry name" value="HpnE"/>
    <property type="match status" value="1"/>
</dbReference>
<dbReference type="Pfam" id="PF01593">
    <property type="entry name" value="Amino_oxidase"/>
    <property type="match status" value="1"/>
</dbReference>
<feature type="domain" description="Amine oxidase" evidence="1">
    <location>
        <begin position="32"/>
        <end position="445"/>
    </location>
</feature>
<dbReference type="PRINTS" id="PR00419">
    <property type="entry name" value="ADXRDTASE"/>
</dbReference>
<dbReference type="Proteomes" id="UP001597106">
    <property type="component" value="Unassembled WGS sequence"/>
</dbReference>